<gene>
    <name evidence="2" type="ORF">EXIGLDRAFT_776132</name>
</gene>
<proteinExistence type="predicted"/>
<sequence length="305" mass="33338">MKLNRTLTALEDTSFVGQCCDLCHPELLERTLPGRATKRKAGRVKRDMKNIAPDVVDALHDWRLATWTEDLEYCGFSDVAILSDERIDSLAAVPEFASEKALKSDMEDWLWWSTYGRSLWVALSNVYDARAAQERATGPAPRQERAQSSRTLPVTAPTLTAAAAAPRPPSAPLPPAAVVQPVPATPALSTAAKRGPPRSTSSGSAAKRQRVTEPNSIVQPPAGSAASPSQAATVTVQQPVQWFPAPLSPGQPVPRTLRAMRNLPVPQGVFRRTRDPYPPILLPTRISRSVFTDERIRVYPILSQR</sequence>
<dbReference type="Proteomes" id="UP000077266">
    <property type="component" value="Unassembled WGS sequence"/>
</dbReference>
<feature type="region of interest" description="Disordered" evidence="1">
    <location>
        <begin position="134"/>
        <end position="154"/>
    </location>
</feature>
<reference evidence="2 3" key="1">
    <citation type="journal article" date="2016" name="Mol. Biol. Evol.">
        <title>Comparative Genomics of Early-Diverging Mushroom-Forming Fungi Provides Insights into the Origins of Lignocellulose Decay Capabilities.</title>
        <authorList>
            <person name="Nagy L.G."/>
            <person name="Riley R."/>
            <person name="Tritt A."/>
            <person name="Adam C."/>
            <person name="Daum C."/>
            <person name="Floudas D."/>
            <person name="Sun H."/>
            <person name="Yadav J.S."/>
            <person name="Pangilinan J."/>
            <person name="Larsson K.H."/>
            <person name="Matsuura K."/>
            <person name="Barry K."/>
            <person name="Labutti K."/>
            <person name="Kuo R."/>
            <person name="Ohm R.A."/>
            <person name="Bhattacharya S.S."/>
            <person name="Shirouzu T."/>
            <person name="Yoshinaga Y."/>
            <person name="Martin F.M."/>
            <person name="Grigoriev I.V."/>
            <person name="Hibbett D.S."/>
        </authorList>
    </citation>
    <scope>NUCLEOTIDE SEQUENCE [LARGE SCALE GENOMIC DNA]</scope>
    <source>
        <strain evidence="2 3">HHB12029</strain>
    </source>
</reference>
<dbReference type="AlphaFoldDB" id="A0A165DL73"/>
<evidence type="ECO:0000313" key="3">
    <source>
        <dbReference type="Proteomes" id="UP000077266"/>
    </source>
</evidence>
<dbReference type="InParanoid" id="A0A165DL73"/>
<dbReference type="EMBL" id="KV426209">
    <property type="protein sequence ID" value="KZV84820.1"/>
    <property type="molecule type" value="Genomic_DNA"/>
</dbReference>
<feature type="compositionally biased region" description="Low complexity" evidence="1">
    <location>
        <begin position="219"/>
        <end position="233"/>
    </location>
</feature>
<accession>A0A165DL73</accession>
<keyword evidence="3" id="KW-1185">Reference proteome</keyword>
<organism evidence="2 3">
    <name type="scientific">Exidia glandulosa HHB12029</name>
    <dbReference type="NCBI Taxonomy" id="1314781"/>
    <lineage>
        <taxon>Eukaryota</taxon>
        <taxon>Fungi</taxon>
        <taxon>Dikarya</taxon>
        <taxon>Basidiomycota</taxon>
        <taxon>Agaricomycotina</taxon>
        <taxon>Agaricomycetes</taxon>
        <taxon>Auriculariales</taxon>
        <taxon>Exidiaceae</taxon>
        <taxon>Exidia</taxon>
    </lineage>
</organism>
<feature type="region of interest" description="Disordered" evidence="1">
    <location>
        <begin position="187"/>
        <end position="233"/>
    </location>
</feature>
<dbReference type="OrthoDB" id="10261556at2759"/>
<name>A0A165DL73_EXIGL</name>
<protein>
    <submittedName>
        <fullName evidence="2">Uncharacterized protein</fullName>
    </submittedName>
</protein>
<evidence type="ECO:0000256" key="1">
    <source>
        <dbReference type="SAM" id="MobiDB-lite"/>
    </source>
</evidence>
<evidence type="ECO:0000313" key="2">
    <source>
        <dbReference type="EMBL" id="KZV84820.1"/>
    </source>
</evidence>